<protein>
    <submittedName>
        <fullName evidence="3">RGS domain-containing protein</fullName>
    </submittedName>
</protein>
<evidence type="ECO:0000259" key="1">
    <source>
        <dbReference type="PROSITE" id="PS50132"/>
    </source>
</evidence>
<dbReference type="PANTHER" id="PTHR10845">
    <property type="entry name" value="REGULATOR OF G PROTEIN SIGNALING"/>
    <property type="match status" value="1"/>
</dbReference>
<reference evidence="3" key="1">
    <citation type="submission" date="2017-02" db="UniProtKB">
        <authorList>
            <consortium name="WormBaseParasite"/>
        </authorList>
    </citation>
    <scope>IDENTIFICATION</scope>
</reference>
<dbReference type="SMART" id="SM00315">
    <property type="entry name" value="RGS"/>
    <property type="match status" value="1"/>
</dbReference>
<dbReference type="PANTHER" id="PTHR10845:SF192">
    <property type="entry name" value="DOUBLE HIT, ISOFORM B"/>
    <property type="match status" value="1"/>
</dbReference>
<dbReference type="SUPFAM" id="SSF48097">
    <property type="entry name" value="Regulator of G-protein signaling, RGS"/>
    <property type="match status" value="1"/>
</dbReference>
<sequence>MDTENINIQQQFIVFYHSSISYPSKDTSTDVEELIENHKKEPGEIVILRLTNSNLIIQTTTNNEIFNVSYKNISNYIWSKRLSPFFGISIINGDDDSCKKCCHIFSINTHIHDHTFHQKFNQIFHFNCLPSTQLLIKECQQFPTTVENILEATLLCKNKSLFKNNDNNTSSPSIIGDGVNDPLQCLDESIIKCQKRKILSPLFFDRMSNKRASLVEGLLVGNNASQYINKSSTLFSKDKTKTSTNLSRTTSSTFWETLQDPTLKESFMKFLTEQYCQENLSFYLIVAQYQCMESDSKRSTLGSQIIKRFIEDDADEQVNIDNRTRQTIIDTVGENEYPKNLFNQAYLQIEDMLKFDLMPRFLKTFNQQKVQDTTDKENTTRRKLSFNNIKNKLLKIKAKNSLLPQNVIPPKVPPPTPVNNHPNKTSLIVGTFRRSFVKPRPTIGYLFRNTTLSRSL</sequence>
<dbReference type="PRINTS" id="PR01301">
    <property type="entry name" value="RGSPROTEIN"/>
</dbReference>
<dbReference type="InterPro" id="IPR036305">
    <property type="entry name" value="RGS_sf"/>
</dbReference>
<dbReference type="InterPro" id="IPR044926">
    <property type="entry name" value="RGS_subdomain_2"/>
</dbReference>
<keyword evidence="2" id="KW-1185">Reference proteome</keyword>
<dbReference type="PROSITE" id="PS50132">
    <property type="entry name" value="RGS"/>
    <property type="match status" value="1"/>
</dbReference>
<dbReference type="WBParaSite" id="SPAL_0000020400.1">
    <property type="protein sequence ID" value="SPAL_0000020400.1"/>
    <property type="gene ID" value="SPAL_0000020400"/>
</dbReference>
<name>A0A0N5B2A2_STREA</name>
<proteinExistence type="predicted"/>
<evidence type="ECO:0000313" key="2">
    <source>
        <dbReference type="Proteomes" id="UP000046392"/>
    </source>
</evidence>
<dbReference type="InterPro" id="IPR016137">
    <property type="entry name" value="RGS"/>
</dbReference>
<dbReference type="Gene3D" id="1.10.167.10">
    <property type="entry name" value="Regulator of G-protein Signalling 4, domain 2"/>
    <property type="match status" value="1"/>
</dbReference>
<dbReference type="STRING" id="174720.A0A0N5B2A2"/>
<evidence type="ECO:0000313" key="3">
    <source>
        <dbReference type="WBParaSite" id="SPAL_0000020400.1"/>
    </source>
</evidence>
<dbReference type="Proteomes" id="UP000046392">
    <property type="component" value="Unplaced"/>
</dbReference>
<organism evidence="2 3">
    <name type="scientific">Strongyloides papillosus</name>
    <name type="common">Intestinal threadworm</name>
    <dbReference type="NCBI Taxonomy" id="174720"/>
    <lineage>
        <taxon>Eukaryota</taxon>
        <taxon>Metazoa</taxon>
        <taxon>Ecdysozoa</taxon>
        <taxon>Nematoda</taxon>
        <taxon>Chromadorea</taxon>
        <taxon>Rhabditida</taxon>
        <taxon>Tylenchina</taxon>
        <taxon>Panagrolaimomorpha</taxon>
        <taxon>Strongyloidoidea</taxon>
        <taxon>Strongyloididae</taxon>
        <taxon>Strongyloides</taxon>
    </lineage>
</organism>
<accession>A0A0N5B2A2</accession>
<dbReference type="Pfam" id="PF00615">
    <property type="entry name" value="RGS"/>
    <property type="match status" value="1"/>
</dbReference>
<dbReference type="AlphaFoldDB" id="A0A0N5B2A2"/>
<feature type="domain" description="RGS" evidence="1">
    <location>
        <begin position="253"/>
        <end position="364"/>
    </location>
</feature>
<dbReference type="CDD" id="cd00934">
    <property type="entry name" value="PTB"/>
    <property type="match status" value="1"/>
</dbReference>
<dbReference type="CDD" id="cd07440">
    <property type="entry name" value="RGS"/>
    <property type="match status" value="1"/>
</dbReference>